<dbReference type="EMBL" id="PQWB01000028">
    <property type="protein sequence ID" value="POZ62548.1"/>
    <property type="molecule type" value="Genomic_DNA"/>
</dbReference>
<proteinExistence type="predicted"/>
<comment type="caution">
    <text evidence="1">The sequence shown here is derived from an EMBL/GenBank/DDBJ whole genome shotgun (WGS) entry which is preliminary data.</text>
</comment>
<evidence type="ECO:0000313" key="2">
    <source>
        <dbReference type="Proteomes" id="UP000237082"/>
    </source>
</evidence>
<dbReference type="Proteomes" id="UP000237082">
    <property type="component" value="Unassembled WGS sequence"/>
</dbReference>
<protein>
    <submittedName>
        <fullName evidence="1">Uncharacterized protein</fullName>
    </submittedName>
</protein>
<accession>A0A2S5DHS5</accession>
<sequence length="162" mass="16862">MAGGWGANVVDDVRDGVTRSAASGFIPGRRALAQSGLRHGLGLGGQRLVPGDQQAFAHHGGERGNAGDTVYLVKEILQRAQIMDERFDRPALFGQRFPPGGGQMAMDQHQVDIGGRRRLPTRNGAGDQCAAGVGKAGVCDEFGDDLGGGAHAGLFNLVMAIT</sequence>
<dbReference type="AlphaFoldDB" id="A0A2S5DHS5"/>
<reference evidence="2" key="1">
    <citation type="submission" date="2018-02" db="EMBL/GenBank/DDBJ databases">
        <authorList>
            <person name="O'Hara-Hanley K."/>
            <person name="Soby S."/>
        </authorList>
    </citation>
    <scope>NUCLEOTIDE SEQUENCE [LARGE SCALE GENOMIC DNA]</scope>
    <source>
        <strain evidence="2">MWU14-2602</strain>
    </source>
</reference>
<keyword evidence="2" id="KW-1185">Reference proteome</keyword>
<organism evidence="1 2">
    <name type="scientific">Chromobacterium alticapitis</name>
    <dbReference type="NCBI Taxonomy" id="2073169"/>
    <lineage>
        <taxon>Bacteria</taxon>
        <taxon>Pseudomonadati</taxon>
        <taxon>Pseudomonadota</taxon>
        <taxon>Betaproteobacteria</taxon>
        <taxon>Neisseriales</taxon>
        <taxon>Chromobacteriaceae</taxon>
        <taxon>Chromobacterium</taxon>
    </lineage>
</organism>
<gene>
    <name evidence="1" type="ORF">C2I19_07700</name>
</gene>
<evidence type="ECO:0000313" key="1">
    <source>
        <dbReference type="EMBL" id="POZ62548.1"/>
    </source>
</evidence>
<name>A0A2S5DHS5_9NEIS</name>